<dbReference type="Gramene" id="Manes.09G101700.4.v8.1">
    <property type="protein sequence ID" value="Manes.09G101700.4.v8.1.CDS"/>
    <property type="gene ID" value="Manes.09G101700.v8.1"/>
</dbReference>
<name>A0A251K5C1_MANES</name>
<evidence type="ECO:0000259" key="12">
    <source>
        <dbReference type="PROSITE" id="PS50989"/>
    </source>
</evidence>
<comment type="catalytic activity">
    <reaction evidence="10">
        <text>N(6)-carboxybiotinyl-L-lysyl-[protein] + acetyl-CoA = N(6)-biotinyl-L-lysyl-[protein] + malonyl-CoA</text>
        <dbReference type="Rhea" id="RHEA:54728"/>
        <dbReference type="Rhea" id="RHEA-COMP:10505"/>
        <dbReference type="Rhea" id="RHEA-COMP:10506"/>
        <dbReference type="ChEBI" id="CHEBI:57288"/>
        <dbReference type="ChEBI" id="CHEBI:57384"/>
        <dbReference type="ChEBI" id="CHEBI:83144"/>
        <dbReference type="ChEBI" id="CHEBI:83145"/>
        <dbReference type="EC" id="2.1.3.15"/>
    </reaction>
</comment>
<dbReference type="EC" id="2.1.3.15" evidence="2"/>
<dbReference type="Gramene" id="Manes.09G101700.2.v8.1">
    <property type="protein sequence ID" value="Manes.09G101700.2.v8.1.CDS"/>
    <property type="gene ID" value="Manes.09G101700.v8.1"/>
</dbReference>
<dbReference type="OMA" id="FNNEITT"/>
<proteinExistence type="inferred from homology"/>
<sequence>MASVSHSPAALSGTSASDLLRSSSNGVSGIPLRTLGRARFSSKKRDCSVVAKIRKVKKQEYPWPDNPDPNVTGGILSHLSPFKPLKEKPKPVTLDFEKPLVDFEKKIIDVRKMANETGLDFTDQIISLENKYQQALKDLYTHLTPIQRVNIARHPNRPTFLDHVFSMTDKFVELHGDRAGYDDPAIVTGIGTIDGRRYMFIGQQKGRNTKENIMRNFGMPTPHGYRKALRMMYYADHHGFPIVTFIDTPGAFADLKSEELGQGEAIAHNLRTMFGLKVPIISIVIGEGGSGGALAIGCANKLLMLENAVFYVASPEACAAILWKTAKASPKAAEKLKITATELSKLQIADGVIPEPLGGAHADPSWTSQQIKNAINEAMDELTKMDTQELLKHRMLKFRKIGGFQEGIPIDPERKINMKKKEEPVAGKTPVPELEGKVKKLKQKSSKAKKSSSKPTKLALNEIEKLKKEIDLEFSEAVKAMGYKDRFETLREEFLKANSRGQLMNPILMDKLEKLKNEFTQNLSAAPNYASLNHKLDMLKEFSKAKSISEKNLKAVKLKEEINKKLKYVIDRPDIQEKIEALKAEVQTAGASSEGELDGETKESILKMRKEIELELMNVLKSTGLDVEIVSAKAKKASELTPFLDFKAKMESLEEQTNQKIEDLINSSDLKNLIELLKLEVAKAGNKPSVATKNKIEALEQQIKQRLSAAINSSGLKEKHEELKVEISEAVGFAAGLDGSLKNDDAKEESSKRHESRVEINLGANRSFA</sequence>
<feature type="region of interest" description="Disordered" evidence="11">
    <location>
        <begin position="1"/>
        <end position="23"/>
    </location>
</feature>
<keyword evidence="4" id="KW-0808">Transferase</keyword>
<keyword evidence="6" id="KW-0276">Fatty acid metabolism</keyword>
<evidence type="ECO:0000256" key="2">
    <source>
        <dbReference type="ARBA" id="ARBA00011883"/>
    </source>
</evidence>
<dbReference type="GO" id="GO:0006633">
    <property type="term" value="P:fatty acid biosynthetic process"/>
    <property type="evidence" value="ECO:0000318"/>
    <property type="project" value="GO_Central"/>
</dbReference>
<evidence type="ECO:0000256" key="9">
    <source>
        <dbReference type="ARBA" id="ARBA00023160"/>
    </source>
</evidence>
<evidence type="ECO:0000256" key="6">
    <source>
        <dbReference type="ARBA" id="ARBA00022832"/>
    </source>
</evidence>
<feature type="compositionally biased region" description="Basic and acidic residues" evidence="11">
    <location>
        <begin position="741"/>
        <end position="758"/>
    </location>
</feature>
<dbReference type="Gramene" id="Manes.09G101700.6.v8.1">
    <property type="protein sequence ID" value="Manes.09G101700.6.v8.1.CDS"/>
    <property type="gene ID" value="Manes.09G101700.v8.1"/>
</dbReference>
<evidence type="ECO:0000256" key="10">
    <source>
        <dbReference type="ARBA" id="ARBA00049152"/>
    </source>
</evidence>
<organism evidence="13 14">
    <name type="scientific">Manihot esculenta</name>
    <name type="common">Cassava</name>
    <name type="synonym">Jatropha manihot</name>
    <dbReference type="NCBI Taxonomy" id="3983"/>
    <lineage>
        <taxon>Eukaryota</taxon>
        <taxon>Viridiplantae</taxon>
        <taxon>Streptophyta</taxon>
        <taxon>Embryophyta</taxon>
        <taxon>Tracheophyta</taxon>
        <taxon>Spermatophyta</taxon>
        <taxon>Magnoliopsida</taxon>
        <taxon>eudicotyledons</taxon>
        <taxon>Gunneridae</taxon>
        <taxon>Pentapetalae</taxon>
        <taxon>rosids</taxon>
        <taxon>fabids</taxon>
        <taxon>Malpighiales</taxon>
        <taxon>Euphorbiaceae</taxon>
        <taxon>Crotonoideae</taxon>
        <taxon>Manihoteae</taxon>
        <taxon>Manihot</taxon>
    </lineage>
</organism>
<evidence type="ECO:0000313" key="13">
    <source>
        <dbReference type="EMBL" id="OAY41437.1"/>
    </source>
</evidence>
<dbReference type="InterPro" id="IPR001095">
    <property type="entry name" value="Acetyl_CoA_COase_a_su"/>
</dbReference>
<dbReference type="UniPathway" id="UPA00655">
    <property type="reaction ID" value="UER00711"/>
</dbReference>
<dbReference type="Pfam" id="PF03255">
    <property type="entry name" value="ACCA"/>
    <property type="match status" value="1"/>
</dbReference>
<gene>
    <name evidence="13" type="ORF">MANES_09G101700</name>
</gene>
<dbReference type="STRING" id="3983.A0A251K5C1"/>
<evidence type="ECO:0000256" key="5">
    <source>
        <dbReference type="ARBA" id="ARBA00022741"/>
    </source>
</evidence>
<dbReference type="GO" id="GO:2001295">
    <property type="term" value="P:malonyl-CoA biosynthetic process"/>
    <property type="evidence" value="ECO:0000318"/>
    <property type="project" value="GO_Central"/>
</dbReference>
<dbReference type="InterPro" id="IPR011763">
    <property type="entry name" value="COA_CT_C"/>
</dbReference>
<evidence type="ECO:0000256" key="3">
    <source>
        <dbReference type="ARBA" id="ARBA00022516"/>
    </source>
</evidence>
<dbReference type="Proteomes" id="UP000091857">
    <property type="component" value="Chromosome 9"/>
</dbReference>
<dbReference type="PRINTS" id="PR01069">
    <property type="entry name" value="ACCCTRFRASEA"/>
</dbReference>
<keyword evidence="14" id="KW-1185">Reference proteome</keyword>
<evidence type="ECO:0000256" key="7">
    <source>
        <dbReference type="ARBA" id="ARBA00022840"/>
    </source>
</evidence>
<reference evidence="13 14" key="1">
    <citation type="submission" date="2016-02" db="EMBL/GenBank/DDBJ databases">
        <title>WGS assembly of Manihot esculenta.</title>
        <authorList>
            <person name="Bredeson J.V."/>
            <person name="Prochnik S.E."/>
            <person name="Lyons J.B."/>
            <person name="Schmutz J."/>
            <person name="Grimwood J."/>
            <person name="Vrebalov J."/>
            <person name="Bart R.S."/>
            <person name="Amuge T."/>
            <person name="Ferguson M.E."/>
            <person name="Green R."/>
            <person name="Putnam N."/>
            <person name="Stites J."/>
            <person name="Rounsley S."/>
            <person name="Rokhsar D.S."/>
        </authorList>
    </citation>
    <scope>NUCLEOTIDE SEQUENCE [LARGE SCALE GENOMIC DNA]</scope>
    <source>
        <strain evidence="14">cv. AM560-2</strain>
        <tissue evidence="13">Leaf</tissue>
    </source>
</reference>
<evidence type="ECO:0000256" key="1">
    <source>
        <dbReference type="ARBA" id="ARBA00004956"/>
    </source>
</evidence>
<dbReference type="NCBIfam" id="TIGR00513">
    <property type="entry name" value="accA"/>
    <property type="match status" value="1"/>
</dbReference>
<comment type="pathway">
    <text evidence="1">Lipid metabolism; malonyl-CoA biosynthesis; malonyl-CoA from acetyl-CoA: step 1/1.</text>
</comment>
<dbReference type="SUPFAM" id="SSF52096">
    <property type="entry name" value="ClpP/crotonase"/>
    <property type="match status" value="1"/>
</dbReference>
<evidence type="ECO:0000256" key="4">
    <source>
        <dbReference type="ARBA" id="ARBA00022679"/>
    </source>
</evidence>
<keyword evidence="3" id="KW-0444">Lipid biosynthesis</keyword>
<protein>
    <recommendedName>
        <fullName evidence="2">acetyl-CoA carboxytransferase</fullName>
        <ecNumber evidence="2">2.1.3.15</ecNumber>
    </recommendedName>
</protein>
<accession>A0A251K5C1</accession>
<evidence type="ECO:0000256" key="8">
    <source>
        <dbReference type="ARBA" id="ARBA00023098"/>
    </source>
</evidence>
<dbReference type="NCBIfam" id="NF004344">
    <property type="entry name" value="PRK05724.1"/>
    <property type="match status" value="1"/>
</dbReference>
<keyword evidence="9" id="KW-0275">Fatty acid biosynthesis</keyword>
<feature type="compositionally biased region" description="Basic residues" evidence="11">
    <location>
        <begin position="439"/>
        <end position="452"/>
    </location>
</feature>
<dbReference type="InterPro" id="IPR029045">
    <property type="entry name" value="ClpP/crotonase-like_dom_sf"/>
</dbReference>
<keyword evidence="8" id="KW-0443">Lipid metabolism</keyword>
<evidence type="ECO:0000256" key="11">
    <source>
        <dbReference type="SAM" id="MobiDB-lite"/>
    </source>
</evidence>
<feature type="domain" description="CoA carboxyltransferase C-terminal" evidence="12">
    <location>
        <begin position="127"/>
        <end position="381"/>
    </location>
</feature>
<feature type="region of interest" description="Disordered" evidence="11">
    <location>
        <begin position="738"/>
        <end position="769"/>
    </location>
</feature>
<dbReference type="HAMAP" id="MF_00823">
    <property type="entry name" value="AcetylCoA_CT_alpha"/>
    <property type="match status" value="1"/>
</dbReference>
<dbReference type="EMBL" id="CM004395">
    <property type="protein sequence ID" value="OAY41437.1"/>
    <property type="molecule type" value="Genomic_DNA"/>
</dbReference>
<dbReference type="EMBL" id="CM004395">
    <property type="protein sequence ID" value="OAY41436.1"/>
    <property type="molecule type" value="Genomic_DNA"/>
</dbReference>
<dbReference type="GO" id="GO:0005524">
    <property type="term" value="F:ATP binding"/>
    <property type="evidence" value="ECO:0007669"/>
    <property type="project" value="UniProtKB-KW"/>
</dbReference>
<dbReference type="GO" id="GO:0009317">
    <property type="term" value="C:acetyl-CoA carboxylase complex"/>
    <property type="evidence" value="ECO:0000318"/>
    <property type="project" value="GO_Central"/>
</dbReference>
<dbReference type="GO" id="GO:0016743">
    <property type="term" value="F:carboxyl- or carbamoyltransferase activity"/>
    <property type="evidence" value="ECO:0007669"/>
    <property type="project" value="InterPro"/>
</dbReference>
<feature type="region of interest" description="Disordered" evidence="11">
    <location>
        <begin position="418"/>
        <end position="456"/>
    </location>
</feature>
<dbReference type="Gene3D" id="3.90.226.10">
    <property type="entry name" value="2-enoyl-CoA Hydratase, Chain A, domain 1"/>
    <property type="match status" value="1"/>
</dbReference>
<dbReference type="GO" id="GO:0003989">
    <property type="term" value="F:acetyl-CoA carboxylase activity"/>
    <property type="evidence" value="ECO:0007669"/>
    <property type="project" value="InterPro"/>
</dbReference>
<keyword evidence="5" id="KW-0547">Nucleotide-binding</keyword>
<evidence type="ECO:0000313" key="14">
    <source>
        <dbReference type="Proteomes" id="UP000091857"/>
    </source>
</evidence>
<dbReference type="OrthoDB" id="196847at2759"/>
<dbReference type="PANTHER" id="PTHR42853">
    <property type="entry name" value="ACETYL-COENZYME A CARBOXYLASE CARBOXYL TRANSFERASE SUBUNIT ALPHA"/>
    <property type="match status" value="1"/>
</dbReference>
<keyword evidence="7" id="KW-0067">ATP-binding</keyword>
<dbReference type="PANTHER" id="PTHR42853:SF3">
    <property type="entry name" value="ACETYL-COENZYME A CARBOXYLASE CARBOXYL TRANSFERASE SUBUNIT ALPHA, CHLOROPLASTIC"/>
    <property type="match status" value="1"/>
</dbReference>
<dbReference type="PROSITE" id="PS50989">
    <property type="entry name" value="COA_CT_CTER"/>
    <property type="match status" value="1"/>
</dbReference>
<dbReference type="NCBIfam" id="NF041504">
    <property type="entry name" value="AccA_sub"/>
    <property type="match status" value="1"/>
</dbReference>
<dbReference type="AlphaFoldDB" id="A0A251K5C1"/>